<evidence type="ECO:0000313" key="1">
    <source>
        <dbReference type="EMBL" id="GFU55921.1"/>
    </source>
</evidence>
<protein>
    <submittedName>
        <fullName evidence="1">Uncharacterized protein</fullName>
    </submittedName>
</protein>
<comment type="caution">
    <text evidence="1">The sequence shown here is derived from an EMBL/GenBank/DDBJ whole genome shotgun (WGS) entry which is preliminary data.</text>
</comment>
<reference evidence="1" key="1">
    <citation type="submission" date="2020-08" db="EMBL/GenBank/DDBJ databases">
        <title>Multicomponent nature underlies the extraordinary mechanical properties of spider dragline silk.</title>
        <authorList>
            <person name="Kono N."/>
            <person name="Nakamura H."/>
            <person name="Mori M."/>
            <person name="Yoshida Y."/>
            <person name="Ohtoshi R."/>
            <person name="Malay A.D."/>
            <person name="Moran D.A.P."/>
            <person name="Tomita M."/>
            <person name="Numata K."/>
            <person name="Arakawa K."/>
        </authorList>
    </citation>
    <scope>NUCLEOTIDE SEQUENCE</scope>
</reference>
<sequence length="94" mass="10656">MTLRLITSSNVDRPIRGNNLRETSEWMDLMCEAPLVPGFSSILPYLQYQGLSRLCDHVRGLTAVLIFDTRSMGFQSCCHKISSVVGLSKYRRAF</sequence>
<dbReference type="Proteomes" id="UP000887013">
    <property type="component" value="Unassembled WGS sequence"/>
</dbReference>
<proteinExistence type="predicted"/>
<evidence type="ECO:0000313" key="2">
    <source>
        <dbReference type="Proteomes" id="UP000887013"/>
    </source>
</evidence>
<name>A0A8X6URH7_NEPPI</name>
<keyword evidence="2" id="KW-1185">Reference proteome</keyword>
<accession>A0A8X6URH7</accession>
<dbReference type="EMBL" id="BMAW01039462">
    <property type="protein sequence ID" value="GFU55921.1"/>
    <property type="molecule type" value="Genomic_DNA"/>
</dbReference>
<dbReference type="AlphaFoldDB" id="A0A8X6URH7"/>
<gene>
    <name evidence="1" type="ORF">NPIL_295051</name>
</gene>
<organism evidence="1 2">
    <name type="scientific">Nephila pilipes</name>
    <name type="common">Giant wood spider</name>
    <name type="synonym">Nephila maculata</name>
    <dbReference type="NCBI Taxonomy" id="299642"/>
    <lineage>
        <taxon>Eukaryota</taxon>
        <taxon>Metazoa</taxon>
        <taxon>Ecdysozoa</taxon>
        <taxon>Arthropoda</taxon>
        <taxon>Chelicerata</taxon>
        <taxon>Arachnida</taxon>
        <taxon>Araneae</taxon>
        <taxon>Araneomorphae</taxon>
        <taxon>Entelegynae</taxon>
        <taxon>Araneoidea</taxon>
        <taxon>Nephilidae</taxon>
        <taxon>Nephila</taxon>
    </lineage>
</organism>